<reference evidence="2 3" key="1">
    <citation type="journal article" date="2014" name="PLoS ONE">
        <title>Rumen cellulosomics: divergent fiber-degrading strategies revealed by comparative genome-wide analysis of six ruminococcal strains.</title>
        <authorList>
            <person name="Dassa B."/>
            <person name="Borovok I."/>
            <person name="Ruimy-Israeli V."/>
            <person name="Lamed R."/>
            <person name="Flint H.J."/>
            <person name="Duncan S.H."/>
            <person name="Henrissat B."/>
            <person name="Coutinho P."/>
            <person name="Morrison M."/>
            <person name="Mosoni P."/>
            <person name="Yeoman C.J."/>
            <person name="White B.A."/>
            <person name="Bayer E.A."/>
        </authorList>
    </citation>
    <scope>NUCLEOTIDE SEQUENCE [LARGE SCALE GENOMIC DNA]</scope>
    <source>
        <strain evidence="2 3">007c</strain>
    </source>
</reference>
<keyword evidence="3" id="KW-1185">Reference proteome</keyword>
<gene>
    <name evidence="2" type="ORF">RF007C_01235</name>
</gene>
<dbReference type="Proteomes" id="UP000019365">
    <property type="component" value="Unassembled WGS sequence"/>
</dbReference>
<dbReference type="PATRIC" id="fig|1341157.4.peg.1240"/>
<protein>
    <recommendedName>
        <fullName evidence="4">Lipoprotein</fullName>
    </recommendedName>
</protein>
<accession>W7UK40</accession>
<feature type="chain" id="PRO_5039264102" description="Lipoprotein" evidence="1">
    <location>
        <begin position="27"/>
        <end position="197"/>
    </location>
</feature>
<evidence type="ECO:0000313" key="2">
    <source>
        <dbReference type="EMBL" id="EWM54123.1"/>
    </source>
</evidence>
<dbReference type="AlphaFoldDB" id="W7UK40"/>
<dbReference type="EMBL" id="ATAX01000019">
    <property type="protein sequence ID" value="EWM54123.1"/>
    <property type="molecule type" value="Genomic_DNA"/>
</dbReference>
<keyword evidence="1" id="KW-0732">Signal</keyword>
<dbReference type="OrthoDB" id="1826998at2"/>
<evidence type="ECO:0000313" key="3">
    <source>
        <dbReference type="Proteomes" id="UP000019365"/>
    </source>
</evidence>
<dbReference type="RefSeq" id="WP_019679548.1">
    <property type="nucleotide sequence ID" value="NZ_ATAX01000019.1"/>
</dbReference>
<evidence type="ECO:0008006" key="4">
    <source>
        <dbReference type="Google" id="ProtNLM"/>
    </source>
</evidence>
<dbReference type="PROSITE" id="PS51257">
    <property type="entry name" value="PROKAR_LIPOPROTEIN"/>
    <property type="match status" value="1"/>
</dbReference>
<evidence type="ECO:0000256" key="1">
    <source>
        <dbReference type="SAM" id="SignalP"/>
    </source>
</evidence>
<name>W7UK40_RUMFL</name>
<organism evidence="2 3">
    <name type="scientific">Ruminococcus flavefaciens 007c</name>
    <dbReference type="NCBI Taxonomy" id="1341157"/>
    <lineage>
        <taxon>Bacteria</taxon>
        <taxon>Bacillati</taxon>
        <taxon>Bacillota</taxon>
        <taxon>Clostridia</taxon>
        <taxon>Eubacteriales</taxon>
        <taxon>Oscillospiraceae</taxon>
        <taxon>Ruminococcus</taxon>
    </lineage>
</organism>
<sequence length="197" mass="23492">MKKQNKIILLSILSCLIAFITSCSFTHNTKIKTKFGDEFIVSSDSWTDSYYIKDVNSDFGLSISYFEDENDFKPICDTKLFRCYRLKNSIDDIYICKLKNETSFFWIGADVNEPPSFFKDKYGEQLKSHYLADIYIMEICTEYLYKIYHEEFIEMAEKIKEKDYEYLKKYGLTLKMIENTDEFKQKEELIAKYVDEP</sequence>
<feature type="signal peptide" evidence="1">
    <location>
        <begin position="1"/>
        <end position="26"/>
    </location>
</feature>
<comment type="caution">
    <text evidence="2">The sequence shown here is derived from an EMBL/GenBank/DDBJ whole genome shotgun (WGS) entry which is preliminary data.</text>
</comment>
<proteinExistence type="predicted"/>